<feature type="transmembrane region" description="Helical" evidence="1">
    <location>
        <begin position="62"/>
        <end position="88"/>
    </location>
</feature>
<dbReference type="STRING" id="985053.VMUT_2022"/>
<dbReference type="Proteomes" id="UP000007485">
    <property type="component" value="Chromosome"/>
</dbReference>
<evidence type="ECO:0000256" key="1">
    <source>
        <dbReference type="SAM" id="Phobius"/>
    </source>
</evidence>
<dbReference type="eggNOG" id="arCOG13841">
    <property type="taxonomic scope" value="Archaea"/>
</dbReference>
<dbReference type="AlphaFoldDB" id="F0QWC5"/>
<proteinExistence type="predicted"/>
<dbReference type="RefSeq" id="WP_013605381.1">
    <property type="nucleotide sequence ID" value="NC_015151.1"/>
</dbReference>
<sequence length="215" mass="23161">MAGNGGLGNSSDRERMILLYHGVSRIFEGYIAGIVLGILLAIVLVAIILSSDDNVNVLIHNFGIFFITVGILGLPFTFFFMYGGFTYLARADKGRYGIGVLGAIGLLALGLVLISEGVYLVITRVSYSIFLIMSVITIIAGFVFELLMYIVLYRLGDDFSVSYLTAGVIVSLFATVLLAVPVINIVGDVIGLIAFVLILVGLNEVKKSIERTISH</sequence>
<feature type="transmembrane region" description="Helical" evidence="1">
    <location>
        <begin position="189"/>
        <end position="205"/>
    </location>
</feature>
<feature type="transmembrane region" description="Helical" evidence="1">
    <location>
        <begin position="128"/>
        <end position="151"/>
    </location>
</feature>
<reference evidence="2 3" key="1">
    <citation type="journal article" date="2011" name="J. Bacteriol.">
        <title>Complete genome sequence of 'Vulcanisaeta moutnovskia' strain 768-28, a novel member of the hyperthermophilic crenarchaeal genus vulcanisaeta.</title>
        <authorList>
            <person name="Gumerov V.M."/>
            <person name="Mardanov A.V."/>
            <person name="Beletsky A.V."/>
            <person name="Prokofeva M.I."/>
            <person name="Bonch-Osmolovskaya E.A."/>
            <person name="Ravin N.V."/>
            <person name="Skryabin K.G."/>
        </authorList>
    </citation>
    <scope>NUCLEOTIDE SEQUENCE [LARGE SCALE GENOMIC DNA]</scope>
    <source>
        <strain evidence="2 3">768-28</strain>
    </source>
</reference>
<keyword evidence="1" id="KW-1133">Transmembrane helix</keyword>
<feature type="transmembrane region" description="Helical" evidence="1">
    <location>
        <begin position="163"/>
        <end position="183"/>
    </location>
</feature>
<dbReference type="GeneID" id="10289674"/>
<dbReference type="KEGG" id="vmo:VMUT_2022"/>
<keyword evidence="1" id="KW-0472">Membrane</keyword>
<evidence type="ECO:0000313" key="2">
    <source>
        <dbReference type="EMBL" id="ADY02220.1"/>
    </source>
</evidence>
<evidence type="ECO:0000313" key="3">
    <source>
        <dbReference type="Proteomes" id="UP000007485"/>
    </source>
</evidence>
<accession>F0QWC5</accession>
<keyword evidence="3" id="KW-1185">Reference proteome</keyword>
<dbReference type="HOGENOM" id="CLU_111889_0_0_2"/>
<keyword evidence="1" id="KW-0812">Transmembrane</keyword>
<feature type="transmembrane region" description="Helical" evidence="1">
    <location>
        <begin position="30"/>
        <end position="50"/>
    </location>
</feature>
<dbReference type="OrthoDB" id="384483at2157"/>
<dbReference type="EMBL" id="CP002529">
    <property type="protein sequence ID" value="ADY02220.1"/>
    <property type="molecule type" value="Genomic_DNA"/>
</dbReference>
<organism evidence="2 3">
    <name type="scientific">Vulcanisaeta moutnovskia (strain 768-28)</name>
    <dbReference type="NCBI Taxonomy" id="985053"/>
    <lineage>
        <taxon>Archaea</taxon>
        <taxon>Thermoproteota</taxon>
        <taxon>Thermoprotei</taxon>
        <taxon>Thermoproteales</taxon>
        <taxon>Thermoproteaceae</taxon>
        <taxon>Vulcanisaeta</taxon>
    </lineage>
</organism>
<gene>
    <name evidence="2" type="ordered locus">VMUT_2022</name>
</gene>
<protein>
    <submittedName>
        <fullName evidence="2">Uncharacterized protein</fullName>
    </submittedName>
</protein>
<feature type="transmembrane region" description="Helical" evidence="1">
    <location>
        <begin position="100"/>
        <end position="122"/>
    </location>
</feature>
<name>F0QWC5_VULM7</name>